<evidence type="ECO:0000313" key="2">
    <source>
        <dbReference type="EMBL" id="KKO72085.1"/>
    </source>
</evidence>
<dbReference type="Proteomes" id="UP000292039">
    <property type="component" value="Unassembled WGS sequence"/>
</dbReference>
<dbReference type="InterPro" id="IPR036397">
    <property type="entry name" value="RNaseH_sf"/>
</dbReference>
<dbReference type="SUPFAM" id="SSF53098">
    <property type="entry name" value="Ribonuclease H-like"/>
    <property type="match status" value="1"/>
</dbReference>
<dbReference type="Pfam" id="PF10108">
    <property type="entry name" value="DNA_pol_B_exo2"/>
    <property type="match status" value="1"/>
</dbReference>
<keyword evidence="2" id="KW-0269">Exonuclease</keyword>
<feature type="domain" description="Predicted 3'-5' exonuclease PolB-like" evidence="1">
    <location>
        <begin position="47"/>
        <end position="256"/>
    </location>
</feature>
<dbReference type="Proteomes" id="UP000078084">
    <property type="component" value="Unassembled WGS sequence"/>
</dbReference>
<sequence length="262" mass="29831">MTPTLVFDLETLPDVEGLRRLNGWGADVSDTEVAERAFAARREATGSDFLPLHLQRVAVIGCTFRDDSGFRVRTLGKPGDSEASLIASFFKTIERYTPTLVSWNGSGFDLPVLHYRSLIHGLQAPRYWDMGEDDRDFRFNNYISRYHQRHTDLMDLLAKYNGRANAPLDELAKLCGFPGKLGMDGSQVWPAWQAGKEDEVRAYCETDVVNTWLVYCRFRMLRGELDPQSYEAEVQLVRDTLAASGEPHWQEYLAAWEAERGL</sequence>
<keyword evidence="4" id="KW-1185">Reference proteome</keyword>
<dbReference type="STRING" id="206506.AAV32_06910"/>
<evidence type="ECO:0000313" key="3">
    <source>
        <dbReference type="EMBL" id="RZS67551.1"/>
    </source>
</evidence>
<dbReference type="RefSeq" id="WP_068369550.1">
    <property type="nucleotide sequence ID" value="NZ_CBCSEB010000001.1"/>
</dbReference>
<keyword evidence="2" id="KW-0540">Nuclease</keyword>
<comment type="caution">
    <text evidence="2">The sequence shown here is derived from an EMBL/GenBank/DDBJ whole genome shotgun (WGS) entry which is preliminary data.</text>
</comment>
<evidence type="ECO:0000313" key="4">
    <source>
        <dbReference type="Proteomes" id="UP000078084"/>
    </source>
</evidence>
<evidence type="ECO:0000259" key="1">
    <source>
        <dbReference type="Pfam" id="PF10108"/>
    </source>
</evidence>
<reference evidence="3 5" key="2">
    <citation type="submission" date="2019-02" db="EMBL/GenBank/DDBJ databases">
        <title>Genomic Encyclopedia of Type Strains, Phase IV (KMG-IV): sequencing the most valuable type-strain genomes for metagenomic binning, comparative biology and taxonomic classification.</title>
        <authorList>
            <person name="Goeker M."/>
        </authorList>
    </citation>
    <scope>NUCLEOTIDE SEQUENCE [LARGE SCALE GENOMIC DNA]</scope>
    <source>
        <strain evidence="3 5">DSM 16618</strain>
    </source>
</reference>
<dbReference type="EMBL" id="LBNE01000003">
    <property type="protein sequence ID" value="KKO72085.1"/>
    <property type="molecule type" value="Genomic_DNA"/>
</dbReference>
<protein>
    <submittedName>
        <fullName evidence="2">3'-5' exonuclease</fullName>
    </submittedName>
</protein>
<accession>A0A171KT68</accession>
<dbReference type="AlphaFoldDB" id="A0A171KT68"/>
<dbReference type="Gene3D" id="3.30.420.10">
    <property type="entry name" value="Ribonuclease H-like superfamily/Ribonuclease H"/>
    <property type="match status" value="1"/>
</dbReference>
<dbReference type="GO" id="GO:0004527">
    <property type="term" value="F:exonuclease activity"/>
    <property type="evidence" value="ECO:0007669"/>
    <property type="project" value="UniProtKB-KW"/>
</dbReference>
<dbReference type="PATRIC" id="fig|206506.3.peg.1477"/>
<dbReference type="GO" id="GO:0003676">
    <property type="term" value="F:nucleic acid binding"/>
    <property type="evidence" value="ECO:0007669"/>
    <property type="project" value="InterPro"/>
</dbReference>
<proteinExistence type="predicted"/>
<dbReference type="OrthoDB" id="13288at2"/>
<evidence type="ECO:0000313" key="5">
    <source>
        <dbReference type="Proteomes" id="UP000292039"/>
    </source>
</evidence>
<organism evidence="2 4">
    <name type="scientific">Kerstersia gyiorum</name>
    <dbReference type="NCBI Taxonomy" id="206506"/>
    <lineage>
        <taxon>Bacteria</taxon>
        <taxon>Pseudomonadati</taxon>
        <taxon>Pseudomonadota</taxon>
        <taxon>Betaproteobacteria</taxon>
        <taxon>Burkholderiales</taxon>
        <taxon>Alcaligenaceae</taxon>
        <taxon>Kerstersia</taxon>
    </lineage>
</organism>
<reference evidence="2 4" key="1">
    <citation type="submission" date="2015-04" db="EMBL/GenBank/DDBJ databases">
        <title>Genome sequence of Kerstersia gyiorum CG1.</title>
        <authorList>
            <person name="Greninger A.L."/>
            <person name="Kozyreva V."/>
            <person name="Chaturvedi V."/>
        </authorList>
    </citation>
    <scope>NUCLEOTIDE SEQUENCE [LARGE SCALE GENOMIC DNA]</scope>
    <source>
        <strain evidence="2 4">CG1</strain>
    </source>
</reference>
<dbReference type="CDD" id="cd05782">
    <property type="entry name" value="DNA_polB_like1_exo"/>
    <property type="match status" value="1"/>
</dbReference>
<dbReference type="GeneID" id="99726676"/>
<name>A0A171KT68_9BURK</name>
<dbReference type="InterPro" id="IPR019288">
    <property type="entry name" value="3'-5'_exonuclease_PolB-like"/>
</dbReference>
<dbReference type="EMBL" id="SGWZ01000004">
    <property type="protein sequence ID" value="RZS67551.1"/>
    <property type="molecule type" value="Genomic_DNA"/>
</dbReference>
<dbReference type="InterPro" id="IPR012337">
    <property type="entry name" value="RNaseH-like_sf"/>
</dbReference>
<keyword evidence="2" id="KW-0378">Hydrolase</keyword>
<gene>
    <name evidence="2" type="ORF">AAV32_06910</name>
    <name evidence="3" type="ORF">EV679_2777</name>
</gene>